<dbReference type="Proteomes" id="UP000077266">
    <property type="component" value="Unassembled WGS sequence"/>
</dbReference>
<dbReference type="STRING" id="1314781.A0A165CV73"/>
<dbReference type="PRINTS" id="PR00412">
    <property type="entry name" value="EPOXHYDRLASE"/>
</dbReference>
<comment type="similarity">
    <text evidence="2">Belongs to the AB hydrolase superfamily. Epoxide hydrolase family.</text>
</comment>
<dbReference type="OrthoDB" id="408373at2759"/>
<dbReference type="InterPro" id="IPR000639">
    <property type="entry name" value="Epox_hydrolase-like"/>
</dbReference>
<dbReference type="InterPro" id="IPR029058">
    <property type="entry name" value="AB_hydrolase_fold"/>
</dbReference>
<dbReference type="Pfam" id="PF00561">
    <property type="entry name" value="Abhydrolase_1"/>
    <property type="match status" value="1"/>
</dbReference>
<evidence type="ECO:0000259" key="3">
    <source>
        <dbReference type="Pfam" id="PF00561"/>
    </source>
</evidence>
<gene>
    <name evidence="4" type="ORF">EXIGLDRAFT_777808</name>
</gene>
<dbReference type="EMBL" id="KV426284">
    <property type="protein sequence ID" value="KZV83190.1"/>
    <property type="molecule type" value="Genomic_DNA"/>
</dbReference>
<dbReference type="AlphaFoldDB" id="A0A165CV73"/>
<dbReference type="PANTHER" id="PTHR43329">
    <property type="entry name" value="EPOXIDE HYDROLASE"/>
    <property type="match status" value="1"/>
</dbReference>
<proteinExistence type="inferred from homology"/>
<protein>
    <submittedName>
        <fullName evidence="4">Alpha/beta-hydrolase</fullName>
    </submittedName>
</protein>
<feature type="domain" description="AB hydrolase-1" evidence="3">
    <location>
        <begin position="42"/>
        <end position="167"/>
    </location>
</feature>
<dbReference type="InParanoid" id="A0A165CV73"/>
<sequence>MPTPFETYSQTYDPYWKTTRTSRGITYRYLSVPGSRPDLNLPTLVWLHGFPSSVYDWHHQLDHFHSKGYALIALDMLGYGGTDKPSEPSAYKRSLMTQDVIDVLDAEGVKRAVAIAHDWGCAVLSRLVDLYGDSDRFEGFAFLSVGYMPPNPNAATNFEDILDLMKKAFGKEVLAYWGFFSKPDAAKVIADNFESFVDLLYADNSLENWGTWLMERGKTEEFVAGGKHLPRGKYITEEDGTVIRDHLIGPGRGMTGPLNWYKSATTGVLSADDKEVVAKLGDKYPVKLSAAQPVLFLGTNLDPVCAPPRALPPTEKVATDFTSANLDTSHWLMLEQPERVNAEIEKWLETKVQKKA</sequence>
<evidence type="ECO:0000256" key="1">
    <source>
        <dbReference type="ARBA" id="ARBA00022801"/>
    </source>
</evidence>
<dbReference type="Gene3D" id="3.40.50.1820">
    <property type="entry name" value="alpha/beta hydrolase"/>
    <property type="match status" value="1"/>
</dbReference>
<reference evidence="4 5" key="1">
    <citation type="journal article" date="2016" name="Mol. Biol. Evol.">
        <title>Comparative Genomics of Early-Diverging Mushroom-Forming Fungi Provides Insights into the Origins of Lignocellulose Decay Capabilities.</title>
        <authorList>
            <person name="Nagy L.G."/>
            <person name="Riley R."/>
            <person name="Tritt A."/>
            <person name="Adam C."/>
            <person name="Daum C."/>
            <person name="Floudas D."/>
            <person name="Sun H."/>
            <person name="Yadav J.S."/>
            <person name="Pangilinan J."/>
            <person name="Larsson K.H."/>
            <person name="Matsuura K."/>
            <person name="Barry K."/>
            <person name="Labutti K."/>
            <person name="Kuo R."/>
            <person name="Ohm R.A."/>
            <person name="Bhattacharya S.S."/>
            <person name="Shirouzu T."/>
            <person name="Yoshinaga Y."/>
            <person name="Martin F.M."/>
            <person name="Grigoriev I.V."/>
            <person name="Hibbett D.S."/>
        </authorList>
    </citation>
    <scope>NUCLEOTIDE SEQUENCE [LARGE SCALE GENOMIC DNA]</scope>
    <source>
        <strain evidence="4 5">HHB12029</strain>
    </source>
</reference>
<name>A0A165CV73_EXIGL</name>
<dbReference type="InterPro" id="IPR000073">
    <property type="entry name" value="AB_hydrolase_1"/>
</dbReference>
<evidence type="ECO:0000256" key="2">
    <source>
        <dbReference type="ARBA" id="ARBA00038334"/>
    </source>
</evidence>
<keyword evidence="5" id="KW-1185">Reference proteome</keyword>
<keyword evidence="1 4" id="KW-0378">Hydrolase</keyword>
<accession>A0A165CV73</accession>
<evidence type="ECO:0000313" key="4">
    <source>
        <dbReference type="EMBL" id="KZV83190.1"/>
    </source>
</evidence>
<dbReference type="SUPFAM" id="SSF53474">
    <property type="entry name" value="alpha/beta-Hydrolases"/>
    <property type="match status" value="1"/>
</dbReference>
<dbReference type="GO" id="GO:0016787">
    <property type="term" value="F:hydrolase activity"/>
    <property type="evidence" value="ECO:0007669"/>
    <property type="project" value="UniProtKB-KW"/>
</dbReference>
<organism evidence="4 5">
    <name type="scientific">Exidia glandulosa HHB12029</name>
    <dbReference type="NCBI Taxonomy" id="1314781"/>
    <lineage>
        <taxon>Eukaryota</taxon>
        <taxon>Fungi</taxon>
        <taxon>Dikarya</taxon>
        <taxon>Basidiomycota</taxon>
        <taxon>Agaricomycotina</taxon>
        <taxon>Agaricomycetes</taxon>
        <taxon>Auriculariales</taxon>
        <taxon>Exidiaceae</taxon>
        <taxon>Exidia</taxon>
    </lineage>
</organism>
<evidence type="ECO:0000313" key="5">
    <source>
        <dbReference type="Proteomes" id="UP000077266"/>
    </source>
</evidence>